<dbReference type="InterPro" id="IPR011703">
    <property type="entry name" value="ATPase_AAA-3"/>
</dbReference>
<comment type="caution">
    <text evidence="6">The sequence shown here is derived from an EMBL/GenBank/DDBJ whole genome shotgun (WGS) entry which is preliminary data.</text>
</comment>
<dbReference type="Pfam" id="PF17863">
    <property type="entry name" value="AAA_lid_2"/>
    <property type="match status" value="1"/>
</dbReference>
<comment type="similarity">
    <text evidence="3">Belongs to the MoxR family.</text>
</comment>
<dbReference type="PANTHER" id="PTHR42759:SF1">
    <property type="entry name" value="MAGNESIUM-CHELATASE SUBUNIT CHLD"/>
    <property type="match status" value="1"/>
</dbReference>
<keyword evidence="2" id="KW-0067">ATP-binding</keyword>
<reference evidence="6 7" key="1">
    <citation type="journal article" date="2016" name="Nat. Commun.">
        <title>Thousands of microbial genomes shed light on interconnected biogeochemical processes in an aquifer system.</title>
        <authorList>
            <person name="Anantharaman K."/>
            <person name="Brown C.T."/>
            <person name="Hug L.A."/>
            <person name="Sharon I."/>
            <person name="Castelle C.J."/>
            <person name="Probst A.J."/>
            <person name="Thomas B.C."/>
            <person name="Singh A."/>
            <person name="Wilkins M.J."/>
            <person name="Karaoz U."/>
            <person name="Brodie E.L."/>
            <person name="Williams K.H."/>
            <person name="Hubbard S.S."/>
            <person name="Banfield J.F."/>
        </authorList>
    </citation>
    <scope>NUCLEOTIDE SEQUENCE [LARGE SCALE GENOMIC DNA]</scope>
</reference>
<dbReference type="EMBL" id="MGFH01000062">
    <property type="protein sequence ID" value="OGM06460.1"/>
    <property type="molecule type" value="Genomic_DNA"/>
</dbReference>
<dbReference type="InterPro" id="IPR041628">
    <property type="entry name" value="ChlI/MoxR_AAA_lid"/>
</dbReference>
<accession>A0A1F7WUQ8</accession>
<dbReference type="GO" id="GO:0005524">
    <property type="term" value="F:ATP binding"/>
    <property type="evidence" value="ECO:0007669"/>
    <property type="project" value="UniProtKB-KW"/>
</dbReference>
<dbReference type="Proteomes" id="UP000178735">
    <property type="component" value="Unassembled WGS sequence"/>
</dbReference>
<name>A0A1F7WUQ8_9BACT</name>
<evidence type="ECO:0000256" key="2">
    <source>
        <dbReference type="ARBA" id="ARBA00022840"/>
    </source>
</evidence>
<dbReference type="Pfam" id="PF07726">
    <property type="entry name" value="AAA_3"/>
    <property type="match status" value="1"/>
</dbReference>
<keyword evidence="1" id="KW-0547">Nucleotide-binding</keyword>
<gene>
    <name evidence="6" type="ORF">A2008_05265</name>
</gene>
<evidence type="ECO:0000313" key="6">
    <source>
        <dbReference type="EMBL" id="OGM06460.1"/>
    </source>
</evidence>
<dbReference type="SUPFAM" id="SSF52540">
    <property type="entry name" value="P-loop containing nucleoside triphosphate hydrolases"/>
    <property type="match status" value="1"/>
</dbReference>
<proteinExistence type="inferred from homology"/>
<evidence type="ECO:0000313" key="7">
    <source>
        <dbReference type="Proteomes" id="UP000178735"/>
    </source>
</evidence>
<sequence>MNSEINEIQELVRTKSELVAKITGEIRKVIIGQDHLVDSLLISFFSNGHILLEGMPGLAKTMAIKTLSAAIKTHFARIQFTPDLLPADLVGTRIYNQKNCDFETSKGPIFTNFLLADEINRSPAKVQSALLEAMEERQVTIEKETYKLSEPFLVMATQNPVETEGTYPLSEAQVDRFMFKTVIGYPSGDDEKQIIRKMAIEKNIKADIKVEAVTTPEELLEARHLIDKIYVDENILTYVVNLVNATREPAKFNMKSIKDYIRFGASPRASLYLVVAARAHAFLRRRGYVMPEDIKAIAYNVLRHRIMLTYEAEAENLTTDDIIKTVLEGVEIP</sequence>
<dbReference type="Gene3D" id="1.10.8.80">
    <property type="entry name" value="Magnesium chelatase subunit I, C-Terminal domain"/>
    <property type="match status" value="1"/>
</dbReference>
<dbReference type="InterPro" id="IPR027417">
    <property type="entry name" value="P-loop_NTPase"/>
</dbReference>
<dbReference type="PIRSF" id="PIRSF002849">
    <property type="entry name" value="AAA_ATPase_chaperone_MoxR_prd"/>
    <property type="match status" value="1"/>
</dbReference>
<evidence type="ECO:0000259" key="5">
    <source>
        <dbReference type="Pfam" id="PF17863"/>
    </source>
</evidence>
<dbReference type="AlphaFoldDB" id="A0A1F7WUQ8"/>
<dbReference type="CDD" id="cd00009">
    <property type="entry name" value="AAA"/>
    <property type="match status" value="1"/>
</dbReference>
<feature type="domain" description="ChlI/MoxR AAA lid" evidence="5">
    <location>
        <begin position="258"/>
        <end position="325"/>
    </location>
</feature>
<dbReference type="STRING" id="1817813.A2008_05265"/>
<dbReference type="PANTHER" id="PTHR42759">
    <property type="entry name" value="MOXR FAMILY PROTEIN"/>
    <property type="match status" value="1"/>
</dbReference>
<evidence type="ECO:0000256" key="3">
    <source>
        <dbReference type="ARBA" id="ARBA00061607"/>
    </source>
</evidence>
<protein>
    <submittedName>
        <fullName evidence="6">ATPase</fullName>
    </submittedName>
</protein>
<dbReference type="InterPro" id="IPR050764">
    <property type="entry name" value="CbbQ/NirQ/NorQ/GpvN"/>
</dbReference>
<dbReference type="Gene3D" id="3.40.50.300">
    <property type="entry name" value="P-loop containing nucleotide triphosphate hydrolases"/>
    <property type="match status" value="1"/>
</dbReference>
<organism evidence="6 7">
    <name type="scientific">Candidatus Wallbacteria bacterium GWC2_49_35</name>
    <dbReference type="NCBI Taxonomy" id="1817813"/>
    <lineage>
        <taxon>Bacteria</taxon>
        <taxon>Candidatus Walliibacteriota</taxon>
    </lineage>
</organism>
<feature type="domain" description="ATPase AAA-3" evidence="4">
    <location>
        <begin position="49"/>
        <end position="179"/>
    </location>
</feature>
<dbReference type="GO" id="GO:0016887">
    <property type="term" value="F:ATP hydrolysis activity"/>
    <property type="evidence" value="ECO:0007669"/>
    <property type="project" value="InterPro"/>
</dbReference>
<evidence type="ECO:0000259" key="4">
    <source>
        <dbReference type="Pfam" id="PF07726"/>
    </source>
</evidence>
<evidence type="ECO:0000256" key="1">
    <source>
        <dbReference type="ARBA" id="ARBA00022741"/>
    </source>
</evidence>
<dbReference type="FunFam" id="3.40.50.300:FF:000640">
    <property type="entry name" value="MoxR family ATPase"/>
    <property type="match status" value="1"/>
</dbReference>